<protein>
    <submittedName>
        <fullName evidence="1">Uncharacterized protein</fullName>
    </submittedName>
</protein>
<sequence length="30" mass="3463">MLQKELYRLLKGKGVDNSGSDFFRFIGPMD</sequence>
<comment type="caution">
    <text evidence="1">The sequence shown here is derived from an EMBL/GenBank/DDBJ whole genome shotgun (WGS) entry which is preliminary data.</text>
</comment>
<dbReference type="Proteomes" id="UP000091857">
    <property type="component" value="Chromosome 4"/>
</dbReference>
<dbReference type="EMBL" id="CM004390">
    <property type="protein sequence ID" value="KAG8655337.1"/>
    <property type="molecule type" value="Genomic_DNA"/>
</dbReference>
<gene>
    <name evidence="1" type="ORF">MANES_04G029850v8</name>
</gene>
<proteinExistence type="predicted"/>
<evidence type="ECO:0000313" key="1">
    <source>
        <dbReference type="EMBL" id="KAG8655337.1"/>
    </source>
</evidence>
<evidence type="ECO:0000313" key="2">
    <source>
        <dbReference type="Proteomes" id="UP000091857"/>
    </source>
</evidence>
<name>A0ACB7HRC1_MANES</name>
<keyword evidence="2" id="KW-1185">Reference proteome</keyword>
<reference evidence="2" key="1">
    <citation type="journal article" date="2016" name="Nat. Biotechnol.">
        <title>Sequencing wild and cultivated cassava and related species reveals extensive interspecific hybridization and genetic diversity.</title>
        <authorList>
            <person name="Bredeson J.V."/>
            <person name="Lyons J.B."/>
            <person name="Prochnik S.E."/>
            <person name="Wu G.A."/>
            <person name="Ha C.M."/>
            <person name="Edsinger-Gonzales E."/>
            <person name="Grimwood J."/>
            <person name="Schmutz J."/>
            <person name="Rabbi I.Y."/>
            <person name="Egesi C."/>
            <person name="Nauluvula P."/>
            <person name="Lebot V."/>
            <person name="Ndunguru J."/>
            <person name="Mkamilo G."/>
            <person name="Bart R.S."/>
            <person name="Setter T.L."/>
            <person name="Gleadow R.M."/>
            <person name="Kulakow P."/>
            <person name="Ferguson M.E."/>
            <person name="Rounsley S."/>
            <person name="Rokhsar D.S."/>
        </authorList>
    </citation>
    <scope>NUCLEOTIDE SEQUENCE [LARGE SCALE GENOMIC DNA]</scope>
    <source>
        <strain evidence="2">cv. AM560-2</strain>
    </source>
</reference>
<accession>A0ACB7HRC1</accession>
<organism evidence="1 2">
    <name type="scientific">Manihot esculenta</name>
    <name type="common">Cassava</name>
    <name type="synonym">Jatropha manihot</name>
    <dbReference type="NCBI Taxonomy" id="3983"/>
    <lineage>
        <taxon>Eukaryota</taxon>
        <taxon>Viridiplantae</taxon>
        <taxon>Streptophyta</taxon>
        <taxon>Embryophyta</taxon>
        <taxon>Tracheophyta</taxon>
        <taxon>Spermatophyta</taxon>
        <taxon>Magnoliopsida</taxon>
        <taxon>eudicotyledons</taxon>
        <taxon>Gunneridae</taxon>
        <taxon>Pentapetalae</taxon>
        <taxon>rosids</taxon>
        <taxon>fabids</taxon>
        <taxon>Malpighiales</taxon>
        <taxon>Euphorbiaceae</taxon>
        <taxon>Crotonoideae</taxon>
        <taxon>Manihoteae</taxon>
        <taxon>Manihot</taxon>
    </lineage>
</organism>